<keyword evidence="8" id="KW-1185">Reference proteome</keyword>
<dbReference type="SUPFAM" id="SSF51735">
    <property type="entry name" value="NAD(P)-binding Rossmann-fold domains"/>
    <property type="match status" value="1"/>
</dbReference>
<gene>
    <name evidence="7" type="ORF">JW886_06050</name>
</gene>
<dbReference type="AlphaFoldDB" id="A0AA45QQR2"/>
<dbReference type="Pfam" id="PF00389">
    <property type="entry name" value="2-Hacid_dh"/>
    <property type="match status" value="1"/>
</dbReference>
<name>A0AA45QQR2_9LACT</name>
<evidence type="ECO:0000313" key="7">
    <source>
        <dbReference type="EMBL" id="QSE76032.1"/>
    </source>
</evidence>
<dbReference type="PANTHER" id="PTHR10996">
    <property type="entry name" value="2-HYDROXYACID DEHYDROGENASE-RELATED"/>
    <property type="match status" value="1"/>
</dbReference>
<evidence type="ECO:0000256" key="1">
    <source>
        <dbReference type="ARBA" id="ARBA00005854"/>
    </source>
</evidence>
<evidence type="ECO:0000256" key="4">
    <source>
        <dbReference type="RuleBase" id="RU003719"/>
    </source>
</evidence>
<keyword evidence="2 4" id="KW-0560">Oxidoreductase</keyword>
<evidence type="ECO:0000259" key="6">
    <source>
        <dbReference type="Pfam" id="PF02826"/>
    </source>
</evidence>
<evidence type="ECO:0000256" key="2">
    <source>
        <dbReference type="ARBA" id="ARBA00023002"/>
    </source>
</evidence>
<dbReference type="InterPro" id="IPR006139">
    <property type="entry name" value="D-isomer_2_OHA_DH_cat_dom"/>
</dbReference>
<evidence type="ECO:0000256" key="3">
    <source>
        <dbReference type="ARBA" id="ARBA00023027"/>
    </source>
</evidence>
<dbReference type="Pfam" id="PF02826">
    <property type="entry name" value="2-Hacid_dh_C"/>
    <property type="match status" value="1"/>
</dbReference>
<feature type="domain" description="D-isomer specific 2-hydroxyacid dehydrogenase NAD-binding" evidence="6">
    <location>
        <begin position="107"/>
        <end position="283"/>
    </location>
</feature>
<proteinExistence type="inferred from homology"/>
<dbReference type="InterPro" id="IPR050223">
    <property type="entry name" value="D-isomer_2-hydroxyacid_DH"/>
</dbReference>
<dbReference type="PROSITE" id="PS00671">
    <property type="entry name" value="D_2_HYDROXYACID_DH_3"/>
    <property type="match status" value="1"/>
</dbReference>
<sequence>MKKQILLPQEIDENAKLLFLNSGYELVKCSDIEVETLREKGKQAIGIIVFGGHFGAEQMDVLPHLKVIGRFGVGIDNVDSAAAKARGIKIVNTPAANSHSVADAVLMSILMLAREPMAADCFVKRKLWSRNISPDKALRMGQELRNLTVGIVGLGSIGTEVATRCLAFGMRVISYTPSQKKMHHVENVSFEKLLEESDFISLNCAGNSQTYHLINKEALSRMKNSAYLINFARGSVIDTTALVEALQKQKIAGAALDVFEEEPLDENDPLLRLDNVLLFPHFGSSTSQAIEKISKQLANNMINSL</sequence>
<organism evidence="7 8">
    <name type="scientific">Lactococcus taiwanensis</name>
    <dbReference type="NCBI Taxonomy" id="1151742"/>
    <lineage>
        <taxon>Bacteria</taxon>
        <taxon>Bacillati</taxon>
        <taxon>Bacillota</taxon>
        <taxon>Bacilli</taxon>
        <taxon>Lactobacillales</taxon>
        <taxon>Streptococcaceae</taxon>
        <taxon>Lactococcus</taxon>
    </lineage>
</organism>
<evidence type="ECO:0000259" key="5">
    <source>
        <dbReference type="Pfam" id="PF00389"/>
    </source>
</evidence>
<dbReference type="EMBL" id="CP070872">
    <property type="protein sequence ID" value="QSE76032.1"/>
    <property type="molecule type" value="Genomic_DNA"/>
</dbReference>
<feature type="domain" description="D-isomer specific 2-hydroxyacid dehydrogenase catalytic" evidence="5">
    <location>
        <begin position="11"/>
        <end position="303"/>
    </location>
</feature>
<dbReference type="KEGG" id="lti:JW886_06050"/>
<evidence type="ECO:0000313" key="8">
    <source>
        <dbReference type="Proteomes" id="UP000663608"/>
    </source>
</evidence>
<dbReference type="InterPro" id="IPR029753">
    <property type="entry name" value="D-isomer_DH_CS"/>
</dbReference>
<reference evidence="7 8" key="1">
    <citation type="submission" date="2021-02" db="EMBL/GenBank/DDBJ databases">
        <title>Complete genome sequence of Lactococcus lactis strain K_LL004.</title>
        <authorList>
            <person name="Kim H.B."/>
        </authorList>
    </citation>
    <scope>NUCLEOTIDE SEQUENCE [LARGE SCALE GENOMIC DNA]</scope>
    <source>
        <strain evidence="7 8">K_LL004</strain>
    </source>
</reference>
<dbReference type="Gene3D" id="3.40.50.720">
    <property type="entry name" value="NAD(P)-binding Rossmann-like Domain"/>
    <property type="match status" value="2"/>
</dbReference>
<dbReference type="InterPro" id="IPR006140">
    <property type="entry name" value="D-isomer_DH_NAD-bd"/>
</dbReference>
<dbReference type="SUPFAM" id="SSF52283">
    <property type="entry name" value="Formate/glycerate dehydrogenase catalytic domain-like"/>
    <property type="match status" value="1"/>
</dbReference>
<keyword evidence="3" id="KW-0520">NAD</keyword>
<dbReference type="GO" id="GO:0016616">
    <property type="term" value="F:oxidoreductase activity, acting on the CH-OH group of donors, NAD or NADP as acceptor"/>
    <property type="evidence" value="ECO:0007669"/>
    <property type="project" value="InterPro"/>
</dbReference>
<dbReference type="PROSITE" id="PS00065">
    <property type="entry name" value="D_2_HYDROXYACID_DH_1"/>
    <property type="match status" value="1"/>
</dbReference>
<dbReference type="CDD" id="cd12172">
    <property type="entry name" value="PGDH_like_2"/>
    <property type="match status" value="1"/>
</dbReference>
<accession>A0AA45QQR2</accession>
<dbReference type="FunFam" id="3.40.50.720:FF:000203">
    <property type="entry name" value="D-3-phosphoglycerate dehydrogenase (SerA)"/>
    <property type="match status" value="1"/>
</dbReference>
<protein>
    <submittedName>
        <fullName evidence="7">Phosphoglycerate dehydrogenase</fullName>
    </submittedName>
</protein>
<comment type="similarity">
    <text evidence="1 4">Belongs to the D-isomer specific 2-hydroxyacid dehydrogenase family.</text>
</comment>
<dbReference type="InterPro" id="IPR029752">
    <property type="entry name" value="D-isomer_DH_CS1"/>
</dbReference>
<dbReference type="RefSeq" id="WP_205871574.1">
    <property type="nucleotide sequence ID" value="NZ_CP070872.1"/>
</dbReference>
<dbReference type="InterPro" id="IPR036291">
    <property type="entry name" value="NAD(P)-bd_dom_sf"/>
</dbReference>
<dbReference type="Proteomes" id="UP000663608">
    <property type="component" value="Chromosome"/>
</dbReference>
<dbReference type="GO" id="GO:0051287">
    <property type="term" value="F:NAD binding"/>
    <property type="evidence" value="ECO:0007669"/>
    <property type="project" value="InterPro"/>
</dbReference>